<dbReference type="EMBL" id="BEWI01000030">
    <property type="protein sequence ID" value="GAY19976.1"/>
    <property type="molecule type" value="Genomic_DNA"/>
</dbReference>
<comment type="caution">
    <text evidence="1">The sequence shown here is derived from an EMBL/GenBank/DDBJ whole genome shotgun (WGS) entry which is preliminary data.</text>
</comment>
<proteinExistence type="predicted"/>
<dbReference type="Proteomes" id="UP000221538">
    <property type="component" value="Unassembled WGS sequence"/>
</dbReference>
<dbReference type="AlphaFoldDB" id="A0A292ZAK0"/>
<name>A0A292ZAK0_SPHSA</name>
<gene>
    <name evidence="1" type="ORF">SFOMI_0498</name>
</gene>
<reference evidence="1 2" key="1">
    <citation type="journal article" date="2013" name="Biodegradation">
        <title>Occurrence of 4-tert-butylphenol (4-t-BP) biodegradation in an aquatic sample caused by the presence of Spirodela polyrrhiza and isolation of a 4-t-BP-utilizing bacterium.</title>
        <authorList>
            <person name="Ogata Y."/>
            <person name="Toyama T."/>
            <person name="Yu N."/>
            <person name="Wang X."/>
            <person name="Sei K."/>
            <person name="Ike M."/>
        </authorList>
    </citation>
    <scope>NUCLEOTIDE SEQUENCE [LARGE SCALE GENOMIC DNA]</scope>
    <source>
        <strain evidence="1 2">OMI</strain>
    </source>
</reference>
<evidence type="ECO:0000313" key="2">
    <source>
        <dbReference type="Proteomes" id="UP000221538"/>
    </source>
</evidence>
<organism evidence="1 2">
    <name type="scientific">Sphingobium fuliginis (strain ATCC 27551)</name>
    <dbReference type="NCBI Taxonomy" id="336203"/>
    <lineage>
        <taxon>Bacteria</taxon>
        <taxon>Pseudomonadati</taxon>
        <taxon>Pseudomonadota</taxon>
        <taxon>Alphaproteobacteria</taxon>
        <taxon>Sphingomonadales</taxon>
        <taxon>Sphingomonadaceae</taxon>
        <taxon>Sphingobium</taxon>
    </lineage>
</organism>
<sequence length="59" mass="6387">MEIGPNDALGAPRSLDVITPARNYPVFAGLQLNIKPTITIRPGFPVRVLVTRDLMLGAE</sequence>
<reference evidence="1 2" key="2">
    <citation type="journal article" date="2013" name="Environ. Sci. Technol.">
        <title>The 4-tert-butylphenol-utilizing bacterium Sphingobium fuliginis OMI can degrade bisphenols via phenolic ring hydroxylation and meta-cleavage pathway.</title>
        <authorList>
            <person name="Ogata Y."/>
            <person name="Goda S."/>
            <person name="Toyama T."/>
            <person name="Sei K."/>
            <person name="Ike M."/>
        </authorList>
    </citation>
    <scope>NUCLEOTIDE SEQUENCE [LARGE SCALE GENOMIC DNA]</scope>
    <source>
        <strain evidence="1 2">OMI</strain>
    </source>
</reference>
<protein>
    <submittedName>
        <fullName evidence="1">Conjugative transfer protein TrbI</fullName>
    </submittedName>
</protein>
<evidence type="ECO:0000313" key="1">
    <source>
        <dbReference type="EMBL" id="GAY19976.1"/>
    </source>
</evidence>
<accession>A0A292ZAK0</accession>
<dbReference type="RefSeq" id="WP_099185295.1">
    <property type="nucleotide sequence ID" value="NZ_BEWI01000030.1"/>
</dbReference>